<feature type="compositionally biased region" description="Low complexity" evidence="3">
    <location>
        <begin position="120"/>
        <end position="130"/>
    </location>
</feature>
<protein>
    <recommendedName>
        <fullName evidence="4">Zn(2)-C6 fungal-type domain-containing protein</fullName>
    </recommendedName>
</protein>
<dbReference type="SUPFAM" id="SSF57701">
    <property type="entry name" value="Zn2/Cys6 DNA-binding domain"/>
    <property type="match status" value="1"/>
</dbReference>
<feature type="domain" description="Zn(2)-C6 fungal-type" evidence="4">
    <location>
        <begin position="24"/>
        <end position="52"/>
    </location>
</feature>
<dbReference type="PROSITE" id="PS50048">
    <property type="entry name" value="ZN2_CY6_FUNGAL_2"/>
    <property type="match status" value="1"/>
</dbReference>
<dbReference type="InterPro" id="IPR001138">
    <property type="entry name" value="Zn2Cys6_DnaBD"/>
</dbReference>
<dbReference type="OrthoDB" id="4835445at2759"/>
<evidence type="ECO:0000256" key="3">
    <source>
        <dbReference type="SAM" id="MobiDB-lite"/>
    </source>
</evidence>
<reference evidence="5" key="1">
    <citation type="journal article" date="2021" name="Nat. Commun.">
        <title>Genetic determinants of endophytism in the Arabidopsis root mycobiome.</title>
        <authorList>
            <person name="Mesny F."/>
            <person name="Miyauchi S."/>
            <person name="Thiergart T."/>
            <person name="Pickel B."/>
            <person name="Atanasova L."/>
            <person name="Karlsson M."/>
            <person name="Huettel B."/>
            <person name="Barry K.W."/>
            <person name="Haridas S."/>
            <person name="Chen C."/>
            <person name="Bauer D."/>
            <person name="Andreopoulos W."/>
            <person name="Pangilinan J."/>
            <person name="LaButti K."/>
            <person name="Riley R."/>
            <person name="Lipzen A."/>
            <person name="Clum A."/>
            <person name="Drula E."/>
            <person name="Henrissat B."/>
            <person name="Kohler A."/>
            <person name="Grigoriev I.V."/>
            <person name="Martin F.M."/>
            <person name="Hacquard S."/>
        </authorList>
    </citation>
    <scope>NUCLEOTIDE SEQUENCE</scope>
    <source>
        <strain evidence="5">MPI-CAGE-AT-0016</strain>
    </source>
</reference>
<feature type="compositionally biased region" description="Basic and acidic residues" evidence="3">
    <location>
        <begin position="108"/>
        <end position="119"/>
    </location>
</feature>
<feature type="region of interest" description="Disordered" evidence="3">
    <location>
        <begin position="70"/>
        <end position="135"/>
    </location>
</feature>
<gene>
    <name evidence="5" type="ORF">B0T11DRAFT_281055</name>
</gene>
<dbReference type="InterPro" id="IPR021858">
    <property type="entry name" value="Fun_TF"/>
</dbReference>
<evidence type="ECO:0000256" key="2">
    <source>
        <dbReference type="ARBA" id="ARBA00023242"/>
    </source>
</evidence>
<comment type="subcellular location">
    <subcellularLocation>
        <location evidence="1">Nucleus</location>
    </subcellularLocation>
</comment>
<dbReference type="CDD" id="cd00067">
    <property type="entry name" value="GAL4"/>
    <property type="match status" value="1"/>
</dbReference>
<dbReference type="GO" id="GO:0000981">
    <property type="term" value="F:DNA-binding transcription factor activity, RNA polymerase II-specific"/>
    <property type="evidence" value="ECO:0007669"/>
    <property type="project" value="InterPro"/>
</dbReference>
<dbReference type="GO" id="GO:0000976">
    <property type="term" value="F:transcription cis-regulatory region binding"/>
    <property type="evidence" value="ECO:0007669"/>
    <property type="project" value="TreeGrafter"/>
</dbReference>
<feature type="compositionally biased region" description="Polar residues" evidence="3">
    <location>
        <begin position="1"/>
        <end position="20"/>
    </location>
</feature>
<dbReference type="Gene3D" id="4.10.240.10">
    <property type="entry name" value="Zn(2)-C6 fungal-type DNA-binding domain"/>
    <property type="match status" value="1"/>
</dbReference>
<feature type="region of interest" description="Disordered" evidence="3">
    <location>
        <begin position="1"/>
        <end position="23"/>
    </location>
</feature>
<dbReference type="Proteomes" id="UP000813385">
    <property type="component" value="Unassembled WGS sequence"/>
</dbReference>
<evidence type="ECO:0000313" key="6">
    <source>
        <dbReference type="Proteomes" id="UP000813385"/>
    </source>
</evidence>
<keyword evidence="2" id="KW-0539">Nucleus</keyword>
<accession>A0A8K0X4M3</accession>
<dbReference type="GO" id="GO:0008270">
    <property type="term" value="F:zinc ion binding"/>
    <property type="evidence" value="ECO:0007669"/>
    <property type="project" value="InterPro"/>
</dbReference>
<dbReference type="Pfam" id="PF00172">
    <property type="entry name" value="Zn_clus"/>
    <property type="match status" value="1"/>
</dbReference>
<evidence type="ECO:0000313" key="5">
    <source>
        <dbReference type="EMBL" id="KAH7362578.1"/>
    </source>
</evidence>
<dbReference type="InterPro" id="IPR036864">
    <property type="entry name" value="Zn2-C6_fun-type_DNA-bd_sf"/>
</dbReference>
<dbReference type="PANTHER" id="PTHR37534:SF11">
    <property type="entry name" value="ZN(II)2CYS6 TRANSCRIPTION FACTOR (EUROFUNG)"/>
    <property type="match status" value="1"/>
</dbReference>
<dbReference type="EMBL" id="JAGPXD010000003">
    <property type="protein sequence ID" value="KAH7362578.1"/>
    <property type="molecule type" value="Genomic_DNA"/>
</dbReference>
<dbReference type="Pfam" id="PF11951">
    <property type="entry name" value="Fungal_trans_2"/>
    <property type="match status" value="1"/>
</dbReference>
<dbReference type="GO" id="GO:0005634">
    <property type="term" value="C:nucleus"/>
    <property type="evidence" value="ECO:0007669"/>
    <property type="project" value="UniProtKB-SubCell"/>
</dbReference>
<dbReference type="PROSITE" id="PS00463">
    <property type="entry name" value="ZN2_CY6_FUNGAL_1"/>
    <property type="match status" value="1"/>
</dbReference>
<evidence type="ECO:0000256" key="1">
    <source>
        <dbReference type="ARBA" id="ARBA00004123"/>
    </source>
</evidence>
<dbReference type="PANTHER" id="PTHR37534">
    <property type="entry name" value="TRANSCRIPTIONAL ACTIVATOR PROTEIN UGA3"/>
    <property type="match status" value="1"/>
</dbReference>
<sequence length="637" mass="70257">MISQQPNAKSTSSNTQQPLRSRSGCVTCKEKHSKCDETRPTCRRCAAKGLECGGYPSGAKWTFKHLTFEPPASTSRVSPDTSTARRNSARNRERRASRASRSSPPLKDLGDEQQRRHSESSISLTGPSSSIEGQHVQPAPRLVTSFLTDNSSAFIVNWFQEVCPAWSGFDSDSNWNRKIAIELWQSSATVNSALESMSASFLASRLPSLRQASLRLMSRATEFIQAELEAVKSQQVFCTIPTGVLFAMFCLGTTICWVDSRGLGLPFFRELRNLLQRLNSQPVTTWSDSSSELLAYFNQSMAYCEMLLAVVSDEQKTSLLDDEARSLGSVDLLGSSGKMLHPWTGVSTLSSRLFAESIRLCRNTRSRLRNPVDPQMSFAATMEDLLRAQSLEEKLLALEFIPDQLVGDTGDSATPESHLTMTAEAYRVSSLLHLYQTFPELALHRLPAANAPPTDATLWADWIVPLALHLVGILEQIPPSSGSRVIQPLLYISASTGLRHSADVPVESMELPASLRLDMMSLGGWMGSDTFSQPRPQTPLHELNSLTSYVTQLTSSGSAISSDSPSETSLQISRARHFIMKRLGVFESSLPPAPIVVAKELVSAIWRSYDNDIGGDGLYVVHWIDVMEWNDLRSLFG</sequence>
<proteinExistence type="predicted"/>
<dbReference type="SMART" id="SM00066">
    <property type="entry name" value="GAL4"/>
    <property type="match status" value="1"/>
</dbReference>
<dbReference type="AlphaFoldDB" id="A0A8K0X4M3"/>
<name>A0A8K0X4M3_9PEZI</name>
<evidence type="ECO:0000259" key="4">
    <source>
        <dbReference type="PROSITE" id="PS50048"/>
    </source>
</evidence>
<dbReference type="GO" id="GO:0045944">
    <property type="term" value="P:positive regulation of transcription by RNA polymerase II"/>
    <property type="evidence" value="ECO:0007669"/>
    <property type="project" value="TreeGrafter"/>
</dbReference>
<organism evidence="5 6">
    <name type="scientific">Plectosphaerella cucumerina</name>
    <dbReference type="NCBI Taxonomy" id="40658"/>
    <lineage>
        <taxon>Eukaryota</taxon>
        <taxon>Fungi</taxon>
        <taxon>Dikarya</taxon>
        <taxon>Ascomycota</taxon>
        <taxon>Pezizomycotina</taxon>
        <taxon>Sordariomycetes</taxon>
        <taxon>Hypocreomycetidae</taxon>
        <taxon>Glomerellales</taxon>
        <taxon>Plectosphaerellaceae</taxon>
        <taxon>Plectosphaerella</taxon>
    </lineage>
</organism>
<comment type="caution">
    <text evidence="5">The sequence shown here is derived from an EMBL/GenBank/DDBJ whole genome shotgun (WGS) entry which is preliminary data.</text>
</comment>
<keyword evidence="6" id="KW-1185">Reference proteome</keyword>